<keyword evidence="1" id="KW-0328">Glycosyltransferase</keyword>
<dbReference type="EC" id="2.4.-.-" evidence="1"/>
<comment type="caution">
    <text evidence="1">The sequence shown here is derived from an EMBL/GenBank/DDBJ whole genome shotgun (WGS) entry which is preliminary data.</text>
</comment>
<protein>
    <submittedName>
        <fullName evidence="1">Glycosyltransferase</fullName>
        <ecNumber evidence="1">2.4.-.-</ecNumber>
    </submittedName>
</protein>
<evidence type="ECO:0000313" key="1">
    <source>
        <dbReference type="EMBL" id="MDX8047094.1"/>
    </source>
</evidence>
<accession>A0ACC6M813</accession>
<proteinExistence type="predicted"/>
<organism evidence="1 2">
    <name type="scientific">Gracilibacillus pellucidus</name>
    <dbReference type="NCBI Taxonomy" id="3095368"/>
    <lineage>
        <taxon>Bacteria</taxon>
        <taxon>Bacillati</taxon>
        <taxon>Bacillota</taxon>
        <taxon>Bacilli</taxon>
        <taxon>Bacillales</taxon>
        <taxon>Bacillaceae</taxon>
        <taxon>Gracilibacillus</taxon>
    </lineage>
</organism>
<reference evidence="1" key="1">
    <citation type="submission" date="2023-11" db="EMBL/GenBank/DDBJ databases">
        <title>Gracilibacillus pellucida a moderately halophilic bacterium isolated from saline soil in Xinjiang province.</title>
        <authorList>
            <person name="Zhang Z."/>
            <person name="Tan F."/>
            <person name="Wang Y."/>
            <person name="Xia M."/>
        </authorList>
    </citation>
    <scope>NUCLEOTIDE SEQUENCE</scope>
    <source>
        <strain evidence="1">S3-1-1</strain>
    </source>
</reference>
<dbReference type="EMBL" id="JAWZSR010000009">
    <property type="protein sequence ID" value="MDX8047094.1"/>
    <property type="molecule type" value="Genomic_DNA"/>
</dbReference>
<keyword evidence="2" id="KW-1185">Reference proteome</keyword>
<evidence type="ECO:0000313" key="2">
    <source>
        <dbReference type="Proteomes" id="UP001277972"/>
    </source>
</evidence>
<gene>
    <name evidence="1" type="ORF">SH601_13970</name>
</gene>
<keyword evidence="1" id="KW-0808">Transferase</keyword>
<sequence>MTSNDYTDIEQRLEKVVSELAIEKQKYVTNKLEYHQAVTTFNRLDKNKLVKSGVKRAKNLKAIITGKKTAKQIFDKNHLQKKAKQKIKKLKRALYEYGFQEQVLAELERIVDKTTNAYERKHGALALAVWHANQYTPQGAEQALAYLKVLKQFTLSTDWARRVAILEAESFVHIGEREQAKQVLLEQVKHDEHVDLYLALGSVETASDQKLEWINQALALYPLQAITLNNRYEDSTLYDAISGTDTATLDATGPVVTVIIPVFNAEKTIQTALDALLCQTWKNLEILVVDDCSTDKTVEVVEQYVERDARVRLLHNQTNAGAYIARNHALTEATGEFVTINDADDWSHPEKIAIQVQHLIEHPDVIANTSQQARVTEDLHFHRRGKPGEYLFANMSSLMFKREAVMAQLGFWDSVRFGADGEFKKRLIKVFGKEAVVDLRTGPCAFQRQSSSSLTGNSVFGYHGYFMGVRKEYLDAYTHYHQTHDDVYYPYPMTERPFAVPEPMWPVREQKSLQGRRHFDVIIASEFRLLGGTNMSNIEEIKAQKQLGLKTGLIPLYRADLHSAKTINPKVREQIDGKQVQMIGYGEKVSCNVLILRHPPVLQTWQKYVPNVEAKSIKVIVNQPPKRDYTKKETPLYDIRTCAKRLKQYFGKKAIWYPIGPSVREALMKHHKQDLAAITLAAEDWVNIINVAEWKRTERLAHNGPIKIGRHSRAQYVKWPNDKEELLTIYPDAKDVEIHVLGGAQVPEKVLGYLPANWHVYEFGEKDPKEFLQQLDVFVYYTHPGWIEAFGRVIFEAMAAGVPVIISPSYQDLFQDAAIYAEPHQVQAKVQQLMQDRDMYTKQVATALQFVEEQFGYSLHADRLEPHLLPTIAEVGDDHHAS</sequence>
<dbReference type="Proteomes" id="UP001277972">
    <property type="component" value="Unassembled WGS sequence"/>
</dbReference>
<name>A0ACC6M813_9BACI</name>